<accession>A0A1F8DRR2</accession>
<evidence type="ECO:0000313" key="2">
    <source>
        <dbReference type="Proteomes" id="UP000177029"/>
    </source>
</evidence>
<sequence length="155" mass="17748">MNLNEACRHGGEIRRLEILDVVEIVHYEARELSRSLEEKLVFKFCLGSNLYEEIPLSFGAQLTEYCSVLNKADNAVRSAHEVVVIFPRRFGVPPRRFTFTDMPTEAAGAHLIEQLQRMSPDEIMQHFKNTWDNQGEQIEAKKLPSNVFTISGRAI</sequence>
<comment type="caution">
    <text evidence="1">The sequence shown here is derived from an EMBL/GenBank/DDBJ whole genome shotgun (WGS) entry which is preliminary data.</text>
</comment>
<reference evidence="1 2" key="1">
    <citation type="journal article" date="2016" name="Nat. Commun.">
        <title>Thousands of microbial genomes shed light on interconnected biogeochemical processes in an aquifer system.</title>
        <authorList>
            <person name="Anantharaman K."/>
            <person name="Brown C.T."/>
            <person name="Hug L.A."/>
            <person name="Sharon I."/>
            <person name="Castelle C.J."/>
            <person name="Probst A.J."/>
            <person name="Thomas B.C."/>
            <person name="Singh A."/>
            <person name="Wilkins M.J."/>
            <person name="Karaoz U."/>
            <person name="Brodie E.L."/>
            <person name="Williams K.H."/>
            <person name="Hubbard S.S."/>
            <person name="Banfield J.F."/>
        </authorList>
    </citation>
    <scope>NUCLEOTIDE SEQUENCE [LARGE SCALE GENOMIC DNA]</scope>
</reference>
<proteinExistence type="predicted"/>
<dbReference type="Proteomes" id="UP000177029">
    <property type="component" value="Unassembled WGS sequence"/>
</dbReference>
<name>A0A1F8DRR2_9BACT</name>
<dbReference type="STRING" id="1802555.A2755_02870"/>
<dbReference type="AlphaFoldDB" id="A0A1F8DRR2"/>
<gene>
    <name evidence="1" type="ORF">A2755_02870</name>
</gene>
<organism evidence="1 2">
    <name type="scientific">Candidatus Wolfebacteria bacterium RIFCSPHIGHO2_01_FULL_48_22</name>
    <dbReference type="NCBI Taxonomy" id="1802555"/>
    <lineage>
        <taxon>Bacteria</taxon>
        <taxon>Candidatus Wolfeibacteriota</taxon>
    </lineage>
</organism>
<evidence type="ECO:0000313" key="1">
    <source>
        <dbReference type="EMBL" id="OGM91310.1"/>
    </source>
</evidence>
<dbReference type="EMBL" id="MGIP01000011">
    <property type="protein sequence ID" value="OGM91310.1"/>
    <property type="molecule type" value="Genomic_DNA"/>
</dbReference>
<protein>
    <submittedName>
        <fullName evidence="1">Uncharacterized protein</fullName>
    </submittedName>
</protein>